<protein>
    <submittedName>
        <fullName evidence="1">Uncharacterized protein</fullName>
    </submittedName>
</protein>
<evidence type="ECO:0000313" key="1">
    <source>
        <dbReference type="EMBL" id="OMJ87310.1"/>
    </source>
</evidence>
<dbReference type="Proteomes" id="UP000187209">
    <property type="component" value="Unassembled WGS sequence"/>
</dbReference>
<name>A0A1R2CED4_9CILI</name>
<accession>A0A1R2CED4</accession>
<comment type="caution">
    <text evidence="1">The sequence shown here is derived from an EMBL/GenBank/DDBJ whole genome shotgun (WGS) entry which is preliminary data.</text>
</comment>
<dbReference type="AlphaFoldDB" id="A0A1R2CED4"/>
<sequence length="616" mass="71876">MSVVARMFGKLALELEKGLIPAMYACENMLTHELKENANDFSPLVSELLKYKRTSRLISKLVKIKSQELQKPLTVPESSLPDLRIFLKQCLIARDMKGLNAAIHIMWHSFPNKPFPYAPIANTLLSTKPLGTDENKKLWRTLASEMTFYALPMKFSSHAAKNFLRFYATYPENYLPLIKYAFFYLKRIDEEDYEDSKNQLIESTARELEYAFKLKGKSGLLSTNKPIKINYTTDEETYNKAMSLGCVPLELEKVENEEDTYILPEEEIDDFINNFRNDFVEDMSERAKEIASDVLSKSKWYKELSKDHFDLRKEIVDDYTNAEYEDDELIFKAFTEIVPREQDVNSVIEWFECQMRKGISLNIPMFVIESIVINAAKYKKNEFLCLLFNEYSRFSDEKMTPILMVKIITIISEIDCEGEYVEAANKIIQKFHETYRKGTDLELDVFTFKEVRDAVMKCYLKDKRPSDGAVFFLEIKMTGKTVSYDLLSELADALYEIKDVPMLLMLKKNFINNELYAKVKKYINDLDIELDKIGIVYETHFLIKKYYKQPSQLLYKTLSRYSHPFYQISRAAMMSNVNYYKTPEIDGKKLDISTAKDESTAKDDIDEIVLNDQELV</sequence>
<keyword evidence="2" id="KW-1185">Reference proteome</keyword>
<dbReference type="EMBL" id="MPUH01000180">
    <property type="protein sequence ID" value="OMJ87310.1"/>
    <property type="molecule type" value="Genomic_DNA"/>
</dbReference>
<gene>
    <name evidence="1" type="ORF">SteCoe_10995</name>
</gene>
<proteinExistence type="predicted"/>
<organism evidence="1 2">
    <name type="scientific">Stentor coeruleus</name>
    <dbReference type="NCBI Taxonomy" id="5963"/>
    <lineage>
        <taxon>Eukaryota</taxon>
        <taxon>Sar</taxon>
        <taxon>Alveolata</taxon>
        <taxon>Ciliophora</taxon>
        <taxon>Postciliodesmatophora</taxon>
        <taxon>Heterotrichea</taxon>
        <taxon>Heterotrichida</taxon>
        <taxon>Stentoridae</taxon>
        <taxon>Stentor</taxon>
    </lineage>
</organism>
<evidence type="ECO:0000313" key="2">
    <source>
        <dbReference type="Proteomes" id="UP000187209"/>
    </source>
</evidence>
<reference evidence="1 2" key="1">
    <citation type="submission" date="2016-11" db="EMBL/GenBank/DDBJ databases">
        <title>The macronuclear genome of Stentor coeruleus: a giant cell with tiny introns.</title>
        <authorList>
            <person name="Slabodnick M."/>
            <person name="Ruby J.G."/>
            <person name="Reiff S.B."/>
            <person name="Swart E.C."/>
            <person name="Gosai S."/>
            <person name="Prabakaran S."/>
            <person name="Witkowska E."/>
            <person name="Larue G.E."/>
            <person name="Fisher S."/>
            <person name="Freeman R.M."/>
            <person name="Gunawardena J."/>
            <person name="Chu W."/>
            <person name="Stover N.A."/>
            <person name="Gregory B.D."/>
            <person name="Nowacki M."/>
            <person name="Derisi J."/>
            <person name="Roy S.W."/>
            <person name="Marshall W.F."/>
            <person name="Sood P."/>
        </authorList>
    </citation>
    <scope>NUCLEOTIDE SEQUENCE [LARGE SCALE GENOMIC DNA]</scope>
    <source>
        <strain evidence="1">WM001</strain>
    </source>
</reference>